<dbReference type="SUPFAM" id="SSF81271">
    <property type="entry name" value="TGS-like"/>
    <property type="match status" value="1"/>
</dbReference>
<protein>
    <recommendedName>
        <fullName evidence="13">Threonine--tRNA ligase</fullName>
        <ecNumber evidence="13">6.1.1.3</ecNumber>
    </recommendedName>
    <alternativeName>
        <fullName evidence="13">Threonyl-tRNA synthetase</fullName>
        <shortName evidence="13">ThrRS</shortName>
    </alternativeName>
</protein>
<dbReference type="GO" id="GO:0004829">
    <property type="term" value="F:threonine-tRNA ligase activity"/>
    <property type="evidence" value="ECO:0007669"/>
    <property type="project" value="UniProtKB-EC"/>
</dbReference>
<name>A0ABW5Q3Z7_9BACI</name>
<dbReference type="CDD" id="cd01667">
    <property type="entry name" value="TGS_ThrRS"/>
    <property type="match status" value="1"/>
</dbReference>
<gene>
    <name evidence="13 16" type="primary">thrS</name>
    <name evidence="16" type="ORF">ACFSUN_16490</name>
</gene>
<evidence type="ECO:0000259" key="15">
    <source>
        <dbReference type="PROSITE" id="PS51880"/>
    </source>
</evidence>
<comment type="cofactor">
    <cofactor evidence="13">
        <name>Zn(2+)</name>
        <dbReference type="ChEBI" id="CHEBI:29105"/>
    </cofactor>
    <text evidence="13">Binds 1 zinc ion per subunit.</text>
</comment>
<dbReference type="InterPro" id="IPR045864">
    <property type="entry name" value="aa-tRNA-synth_II/BPL/LPL"/>
</dbReference>
<evidence type="ECO:0000256" key="1">
    <source>
        <dbReference type="ARBA" id="ARBA00008226"/>
    </source>
</evidence>
<dbReference type="SUPFAM" id="SSF55186">
    <property type="entry name" value="ThrRS/AlaRS common domain"/>
    <property type="match status" value="1"/>
</dbReference>
<keyword evidence="3 13" id="KW-0820">tRNA-binding</keyword>
<keyword evidence="6 13" id="KW-0547">Nucleotide-binding</keyword>
<dbReference type="NCBIfam" id="TIGR00418">
    <property type="entry name" value="thrS"/>
    <property type="match status" value="1"/>
</dbReference>
<dbReference type="SMART" id="SM00863">
    <property type="entry name" value="tRNA_SAD"/>
    <property type="match status" value="1"/>
</dbReference>
<feature type="binding site" evidence="13">
    <location>
        <position position="335"/>
    </location>
    <ligand>
        <name>Zn(2+)</name>
        <dbReference type="ChEBI" id="CHEBI:29105"/>
        <note>catalytic</note>
    </ligand>
</feature>
<comment type="catalytic activity">
    <reaction evidence="12 13">
        <text>tRNA(Thr) + L-threonine + ATP = L-threonyl-tRNA(Thr) + AMP + diphosphate + H(+)</text>
        <dbReference type="Rhea" id="RHEA:24624"/>
        <dbReference type="Rhea" id="RHEA-COMP:9670"/>
        <dbReference type="Rhea" id="RHEA-COMP:9704"/>
        <dbReference type="ChEBI" id="CHEBI:15378"/>
        <dbReference type="ChEBI" id="CHEBI:30616"/>
        <dbReference type="ChEBI" id="CHEBI:33019"/>
        <dbReference type="ChEBI" id="CHEBI:57926"/>
        <dbReference type="ChEBI" id="CHEBI:78442"/>
        <dbReference type="ChEBI" id="CHEBI:78534"/>
        <dbReference type="ChEBI" id="CHEBI:456215"/>
        <dbReference type="EC" id="6.1.1.3"/>
    </reaction>
</comment>
<dbReference type="HAMAP" id="MF_00184">
    <property type="entry name" value="Thr_tRNA_synth"/>
    <property type="match status" value="1"/>
</dbReference>
<organism evidence="16 17">
    <name type="scientific">Oceanobacillus kapialis</name>
    <dbReference type="NCBI Taxonomy" id="481353"/>
    <lineage>
        <taxon>Bacteria</taxon>
        <taxon>Bacillati</taxon>
        <taxon>Bacillota</taxon>
        <taxon>Bacilli</taxon>
        <taxon>Bacillales</taxon>
        <taxon>Bacillaceae</taxon>
        <taxon>Oceanobacillus</taxon>
    </lineage>
</organism>
<dbReference type="Pfam" id="PF03129">
    <property type="entry name" value="HGTP_anticodon"/>
    <property type="match status" value="1"/>
</dbReference>
<evidence type="ECO:0000313" key="17">
    <source>
        <dbReference type="Proteomes" id="UP001597451"/>
    </source>
</evidence>
<dbReference type="EMBL" id="JBHUMX010000042">
    <property type="protein sequence ID" value="MFD2630387.1"/>
    <property type="molecule type" value="Genomic_DNA"/>
</dbReference>
<dbReference type="PROSITE" id="PS51880">
    <property type="entry name" value="TGS"/>
    <property type="match status" value="1"/>
</dbReference>
<evidence type="ECO:0000256" key="6">
    <source>
        <dbReference type="ARBA" id="ARBA00022741"/>
    </source>
</evidence>
<dbReference type="PANTHER" id="PTHR11451:SF44">
    <property type="entry name" value="THREONINE--TRNA LIGASE, CHLOROPLASTIC_MITOCHONDRIAL 2"/>
    <property type="match status" value="1"/>
</dbReference>
<dbReference type="Gene3D" id="3.30.54.20">
    <property type="match status" value="1"/>
</dbReference>
<keyword evidence="2 13" id="KW-0963">Cytoplasm</keyword>
<keyword evidence="7 13" id="KW-0862">Zinc</keyword>
<evidence type="ECO:0000256" key="4">
    <source>
        <dbReference type="ARBA" id="ARBA00022598"/>
    </source>
</evidence>
<evidence type="ECO:0000256" key="9">
    <source>
        <dbReference type="ARBA" id="ARBA00022884"/>
    </source>
</evidence>
<dbReference type="Gene3D" id="3.30.980.10">
    <property type="entry name" value="Threonyl-trna Synthetase, Chain A, domain 2"/>
    <property type="match status" value="1"/>
</dbReference>
<dbReference type="Gene3D" id="3.10.20.30">
    <property type="match status" value="1"/>
</dbReference>
<evidence type="ECO:0000256" key="5">
    <source>
        <dbReference type="ARBA" id="ARBA00022723"/>
    </source>
</evidence>
<proteinExistence type="inferred from homology"/>
<dbReference type="Proteomes" id="UP001597451">
    <property type="component" value="Unassembled WGS sequence"/>
</dbReference>
<dbReference type="InterPro" id="IPR002314">
    <property type="entry name" value="aa-tRNA-synt_IIb"/>
</dbReference>
<evidence type="ECO:0000256" key="3">
    <source>
        <dbReference type="ARBA" id="ARBA00022555"/>
    </source>
</evidence>
<keyword evidence="11 13" id="KW-0030">Aminoacyl-tRNA synthetase</keyword>
<evidence type="ECO:0000313" key="16">
    <source>
        <dbReference type="EMBL" id="MFD2630387.1"/>
    </source>
</evidence>
<dbReference type="CDD" id="cd00860">
    <property type="entry name" value="ThrRS_anticodon"/>
    <property type="match status" value="1"/>
</dbReference>
<comment type="caution">
    <text evidence="16">The sequence shown here is derived from an EMBL/GenBank/DDBJ whole genome shotgun (WGS) entry which is preliminary data.</text>
</comment>
<keyword evidence="10 13" id="KW-0648">Protein biosynthesis</keyword>
<keyword evidence="9 13" id="KW-0694">RNA-binding</keyword>
<dbReference type="Gene3D" id="3.40.50.800">
    <property type="entry name" value="Anticodon-binding domain"/>
    <property type="match status" value="1"/>
</dbReference>
<dbReference type="Pfam" id="PF00587">
    <property type="entry name" value="tRNA-synt_2b"/>
    <property type="match status" value="1"/>
</dbReference>
<keyword evidence="8 13" id="KW-0067">ATP-binding</keyword>
<evidence type="ECO:0000256" key="13">
    <source>
        <dbReference type="HAMAP-Rule" id="MF_00184"/>
    </source>
</evidence>
<comment type="similarity">
    <text evidence="1 13">Belongs to the class-II aminoacyl-tRNA synthetase family.</text>
</comment>
<evidence type="ECO:0000256" key="7">
    <source>
        <dbReference type="ARBA" id="ARBA00022833"/>
    </source>
</evidence>
<dbReference type="RefSeq" id="WP_379563595.1">
    <property type="nucleotide sequence ID" value="NZ_CP085256.1"/>
</dbReference>
<dbReference type="Pfam" id="PF07973">
    <property type="entry name" value="tRNA_SAD"/>
    <property type="match status" value="1"/>
</dbReference>
<dbReference type="InterPro" id="IPR012947">
    <property type="entry name" value="tRNA_SAD"/>
</dbReference>
<dbReference type="InterPro" id="IPR002320">
    <property type="entry name" value="Thr-tRNA-ligase_IIa"/>
</dbReference>
<evidence type="ECO:0000259" key="14">
    <source>
        <dbReference type="PROSITE" id="PS50862"/>
    </source>
</evidence>
<comment type="subcellular location">
    <subcellularLocation>
        <location evidence="13">Cytoplasm</location>
    </subcellularLocation>
</comment>
<evidence type="ECO:0000256" key="2">
    <source>
        <dbReference type="ARBA" id="ARBA00022490"/>
    </source>
</evidence>
<feature type="domain" description="Aminoacyl-transfer RNA synthetases class-II family profile" evidence="14">
    <location>
        <begin position="274"/>
        <end position="534"/>
    </location>
</feature>
<comment type="caution">
    <text evidence="13">Lacks conserved residue(s) required for the propagation of feature annotation.</text>
</comment>
<sequence>MERISIQFPDGQVNMYAKGITIQEVAASISGSLAKKAVVGRFNGQLLDMDSPLEVDGELAILSLEDDEGQEVMRHSTAHILAQALKRSFGNVELGVGPVIDNGFYYDVKLEKSLSQQDFSAIEKEMQHIIDENLPIKRMVLSLQEAKELFEARGESFKLELLEGFGENEEISIYQQGEFIDLCRGPHLPRTGLVKAFKLTHVSGAYWKGDQDNEVMQRIYGIAFRKKKELKEYLHLREEAEKRDHRKLGKQLDLFMFSEEAPGMPFYLPNGQIIRNELEAFSRKLQTKAGYEEVRTPFMMNQRLWEQSGHWEHYKENMYFSEVDDTEFAMKPMNCPGHMLVYKNSLYSYRDLPVRMAEFGQVHRHEYSGALNGMLRVRSFCQDDAHIFVREDQIEDEVKAVMELVDEVYRAFGFSYTVELSTRPEKSLGSDELWGHAEKSLENVLEKTGISYQVNEGDGAFYGPKIDFHIKDALKRSHQCATIQLDFQMPEKFDLSFVNDKGEKERPVVIHRAIYGSIDRFFGILIEHFAGAFPVWLAPIQVQLLPVANVHVDYCVRLREELRAQGYRVNIDARDEKLGYRIREAQMKKVPYALVIGDEEVENGDVTIRKYGVKETERLSFAQFLGLVEKQVANRELA</sequence>
<dbReference type="CDD" id="cd00771">
    <property type="entry name" value="ThrRS_core"/>
    <property type="match status" value="1"/>
</dbReference>
<evidence type="ECO:0000256" key="10">
    <source>
        <dbReference type="ARBA" id="ARBA00022917"/>
    </source>
</evidence>
<dbReference type="EC" id="6.1.1.3" evidence="13"/>
<dbReference type="Gene3D" id="3.30.930.10">
    <property type="entry name" value="Bira Bifunctional Protein, Domain 2"/>
    <property type="match status" value="1"/>
</dbReference>
<dbReference type="InterPro" id="IPR012675">
    <property type="entry name" value="Beta-grasp_dom_sf"/>
</dbReference>
<dbReference type="PRINTS" id="PR01047">
    <property type="entry name" value="TRNASYNTHTHR"/>
</dbReference>
<dbReference type="InterPro" id="IPR047246">
    <property type="entry name" value="ThrRS_anticodon"/>
</dbReference>
<keyword evidence="17" id="KW-1185">Reference proteome</keyword>
<dbReference type="SUPFAM" id="SSF52954">
    <property type="entry name" value="Class II aaRS ABD-related"/>
    <property type="match status" value="1"/>
</dbReference>
<dbReference type="InterPro" id="IPR006195">
    <property type="entry name" value="aa-tRNA-synth_II"/>
</dbReference>
<reference evidence="17" key="1">
    <citation type="journal article" date="2019" name="Int. J. Syst. Evol. Microbiol.">
        <title>The Global Catalogue of Microorganisms (GCM) 10K type strain sequencing project: providing services to taxonomists for standard genome sequencing and annotation.</title>
        <authorList>
            <consortium name="The Broad Institute Genomics Platform"/>
            <consortium name="The Broad Institute Genome Sequencing Center for Infectious Disease"/>
            <person name="Wu L."/>
            <person name="Ma J."/>
        </authorList>
    </citation>
    <scope>NUCLEOTIDE SEQUENCE [LARGE SCALE GENOMIC DNA]</scope>
    <source>
        <strain evidence="17">TISTR 1858</strain>
    </source>
</reference>
<comment type="subunit">
    <text evidence="13">Homodimer.</text>
</comment>
<feature type="domain" description="TGS" evidence="15">
    <location>
        <begin position="1"/>
        <end position="63"/>
    </location>
</feature>
<dbReference type="InterPro" id="IPR004095">
    <property type="entry name" value="TGS"/>
</dbReference>
<dbReference type="InterPro" id="IPR018163">
    <property type="entry name" value="Thr/Ala-tRNA-synth_IIc_edit"/>
</dbReference>
<dbReference type="InterPro" id="IPR036621">
    <property type="entry name" value="Anticodon-bd_dom_sf"/>
</dbReference>
<dbReference type="PANTHER" id="PTHR11451">
    <property type="entry name" value="THREONINE-TRNA LIGASE"/>
    <property type="match status" value="1"/>
</dbReference>
<keyword evidence="5 13" id="KW-0479">Metal-binding</keyword>
<evidence type="ECO:0000256" key="8">
    <source>
        <dbReference type="ARBA" id="ARBA00022840"/>
    </source>
</evidence>
<dbReference type="SUPFAM" id="SSF55681">
    <property type="entry name" value="Class II aaRS and biotin synthetases"/>
    <property type="match status" value="1"/>
</dbReference>
<feature type="binding site" evidence="13">
    <location>
        <position position="511"/>
    </location>
    <ligand>
        <name>Zn(2+)</name>
        <dbReference type="ChEBI" id="CHEBI:29105"/>
        <note>catalytic</note>
    </ligand>
</feature>
<accession>A0ABW5Q3Z7</accession>
<feature type="binding site" evidence="13">
    <location>
        <position position="386"/>
    </location>
    <ligand>
        <name>Zn(2+)</name>
        <dbReference type="ChEBI" id="CHEBI:29105"/>
        <note>catalytic</note>
    </ligand>
</feature>
<dbReference type="PROSITE" id="PS50862">
    <property type="entry name" value="AA_TRNA_LIGASE_II"/>
    <property type="match status" value="1"/>
</dbReference>
<dbReference type="Pfam" id="PF02824">
    <property type="entry name" value="TGS"/>
    <property type="match status" value="1"/>
</dbReference>
<evidence type="ECO:0000256" key="11">
    <source>
        <dbReference type="ARBA" id="ARBA00023146"/>
    </source>
</evidence>
<dbReference type="InterPro" id="IPR012676">
    <property type="entry name" value="TGS-like"/>
</dbReference>
<dbReference type="InterPro" id="IPR004154">
    <property type="entry name" value="Anticodon-bd"/>
</dbReference>
<keyword evidence="4 13" id="KW-0436">Ligase</keyword>
<evidence type="ECO:0000256" key="12">
    <source>
        <dbReference type="ARBA" id="ARBA00049515"/>
    </source>
</evidence>
<dbReference type="InterPro" id="IPR033728">
    <property type="entry name" value="ThrRS_core"/>
</dbReference>